<sequence>MLLPWNDTIRPRIESTPVIRTRTAPRRARWAMIAGFSILTAMLALLFGHLADSATAPAASSASVASIAQDHETVAVPDEPSSTSGNSAALLVAGCAALCLALGIGCLLAVLALLRAGGIRLLPSPAPPRPESAPHSTVTPLVPTLALLGISRI</sequence>
<proteinExistence type="predicted"/>
<protein>
    <submittedName>
        <fullName evidence="2">Uncharacterized protein</fullName>
    </submittedName>
</protein>
<gene>
    <name evidence="2" type="ORF">ABFY20_19965</name>
</gene>
<accession>A0AB39BN06</accession>
<organism evidence="2">
    <name type="scientific">Herbiconiux sp. A18JL235</name>
    <dbReference type="NCBI Taxonomy" id="3152363"/>
    <lineage>
        <taxon>Bacteria</taxon>
        <taxon>Bacillati</taxon>
        <taxon>Actinomycetota</taxon>
        <taxon>Actinomycetes</taxon>
        <taxon>Micrococcales</taxon>
        <taxon>Microbacteriaceae</taxon>
        <taxon>Herbiconiux</taxon>
    </lineage>
</organism>
<reference evidence="2" key="1">
    <citation type="submission" date="2024-05" db="EMBL/GenBank/DDBJ databases">
        <title>Herbiconiux sp. A18JL235.</title>
        <authorList>
            <person name="Zhang G."/>
        </authorList>
    </citation>
    <scope>NUCLEOTIDE SEQUENCE</scope>
    <source>
        <strain evidence="2">A18JL235</strain>
        <plasmid evidence="2">unnamed1</plasmid>
    </source>
</reference>
<dbReference type="EMBL" id="CP162512">
    <property type="protein sequence ID" value="XDI07520.1"/>
    <property type="molecule type" value="Genomic_DNA"/>
</dbReference>
<feature type="transmembrane region" description="Helical" evidence="1">
    <location>
        <begin position="30"/>
        <end position="51"/>
    </location>
</feature>
<evidence type="ECO:0000256" key="1">
    <source>
        <dbReference type="SAM" id="Phobius"/>
    </source>
</evidence>
<evidence type="ECO:0000313" key="2">
    <source>
        <dbReference type="EMBL" id="XDI07520.1"/>
    </source>
</evidence>
<name>A0AB39BN06_9MICO</name>
<geneLocation type="plasmid" evidence="2">
    <name>unnamed1</name>
</geneLocation>
<dbReference type="RefSeq" id="WP_368499884.1">
    <property type="nucleotide sequence ID" value="NZ_CP162512.1"/>
</dbReference>
<keyword evidence="1" id="KW-0472">Membrane</keyword>
<dbReference type="AlphaFoldDB" id="A0AB39BN06"/>
<keyword evidence="2" id="KW-0614">Plasmid</keyword>
<keyword evidence="1" id="KW-0812">Transmembrane</keyword>
<feature type="transmembrane region" description="Helical" evidence="1">
    <location>
        <begin position="88"/>
        <end position="114"/>
    </location>
</feature>
<keyword evidence="1" id="KW-1133">Transmembrane helix</keyword>